<reference evidence="1 2" key="2">
    <citation type="journal article" date="2022" name="Mol. Ecol. Resour.">
        <title>The genomes of chicory, endive, great burdock and yacon provide insights into Asteraceae paleo-polyploidization history and plant inulin production.</title>
        <authorList>
            <person name="Fan W."/>
            <person name="Wang S."/>
            <person name="Wang H."/>
            <person name="Wang A."/>
            <person name="Jiang F."/>
            <person name="Liu H."/>
            <person name="Zhao H."/>
            <person name="Xu D."/>
            <person name="Zhang Y."/>
        </authorList>
    </citation>
    <scope>NUCLEOTIDE SEQUENCE [LARGE SCALE GENOMIC DNA]</scope>
    <source>
        <strain evidence="2">cv. Punajuju</strain>
        <tissue evidence="1">Leaves</tissue>
    </source>
</reference>
<evidence type="ECO:0000313" key="1">
    <source>
        <dbReference type="EMBL" id="KAI3690234.1"/>
    </source>
</evidence>
<reference evidence="2" key="1">
    <citation type="journal article" date="2022" name="Mol. Ecol. Resour.">
        <title>The genomes of chicory, endive, great burdock and yacon provide insights into Asteraceae palaeo-polyploidization history and plant inulin production.</title>
        <authorList>
            <person name="Fan W."/>
            <person name="Wang S."/>
            <person name="Wang H."/>
            <person name="Wang A."/>
            <person name="Jiang F."/>
            <person name="Liu H."/>
            <person name="Zhao H."/>
            <person name="Xu D."/>
            <person name="Zhang Y."/>
        </authorList>
    </citation>
    <scope>NUCLEOTIDE SEQUENCE [LARGE SCALE GENOMIC DNA]</scope>
    <source>
        <strain evidence="2">cv. Punajuju</strain>
    </source>
</reference>
<dbReference type="EMBL" id="CM042017">
    <property type="protein sequence ID" value="KAI3690234.1"/>
    <property type="molecule type" value="Genomic_DNA"/>
</dbReference>
<name>A0ACB8YZ48_CICIN</name>
<organism evidence="1 2">
    <name type="scientific">Cichorium intybus</name>
    <name type="common">Chicory</name>
    <dbReference type="NCBI Taxonomy" id="13427"/>
    <lineage>
        <taxon>Eukaryota</taxon>
        <taxon>Viridiplantae</taxon>
        <taxon>Streptophyta</taxon>
        <taxon>Embryophyta</taxon>
        <taxon>Tracheophyta</taxon>
        <taxon>Spermatophyta</taxon>
        <taxon>Magnoliopsida</taxon>
        <taxon>eudicotyledons</taxon>
        <taxon>Gunneridae</taxon>
        <taxon>Pentapetalae</taxon>
        <taxon>asterids</taxon>
        <taxon>campanulids</taxon>
        <taxon>Asterales</taxon>
        <taxon>Asteraceae</taxon>
        <taxon>Cichorioideae</taxon>
        <taxon>Cichorieae</taxon>
        <taxon>Cichoriinae</taxon>
        <taxon>Cichorium</taxon>
    </lineage>
</organism>
<proteinExistence type="predicted"/>
<protein>
    <submittedName>
        <fullName evidence="1">Uncharacterized protein</fullName>
    </submittedName>
</protein>
<sequence length="219" mass="23940">MEAFMKQINHLKIQLEAINAATGNFDNNSVIGKCGFGMVYEVLKPTRLYIGFISENADFAQLCENRGFTFVGPPASASAIREMGDKSASKRIMGAAGVPLVPGYHGHEQEIDVMKSEADKIGYPLLIKPTHGGGGKGAQREAAASFGVNTILLEKYITRPRHIEVQVFGDKQGNVVYLYERDCSVQRRHQKPDIVNDFRTRLGQAAVSAAKVVAMLGLR</sequence>
<gene>
    <name evidence="1" type="ORF">L2E82_48211</name>
</gene>
<comment type="caution">
    <text evidence="1">The sequence shown here is derived from an EMBL/GenBank/DDBJ whole genome shotgun (WGS) entry which is preliminary data.</text>
</comment>
<keyword evidence="2" id="KW-1185">Reference proteome</keyword>
<accession>A0ACB8YZ48</accession>
<evidence type="ECO:0000313" key="2">
    <source>
        <dbReference type="Proteomes" id="UP001055811"/>
    </source>
</evidence>
<dbReference type="Proteomes" id="UP001055811">
    <property type="component" value="Linkage Group LG09"/>
</dbReference>